<evidence type="ECO:0000313" key="3">
    <source>
        <dbReference type="WBParaSite" id="L893_g15227.t1"/>
    </source>
</evidence>
<organism evidence="2 3">
    <name type="scientific">Steinernema glaseri</name>
    <dbReference type="NCBI Taxonomy" id="37863"/>
    <lineage>
        <taxon>Eukaryota</taxon>
        <taxon>Metazoa</taxon>
        <taxon>Ecdysozoa</taxon>
        <taxon>Nematoda</taxon>
        <taxon>Chromadorea</taxon>
        <taxon>Rhabditida</taxon>
        <taxon>Tylenchina</taxon>
        <taxon>Panagrolaimomorpha</taxon>
        <taxon>Strongyloidoidea</taxon>
        <taxon>Steinernematidae</taxon>
        <taxon>Steinernema</taxon>
    </lineage>
</organism>
<dbReference type="WBParaSite" id="L893_g15227.t1">
    <property type="protein sequence ID" value="L893_g15227.t1"/>
    <property type="gene ID" value="L893_g15227"/>
</dbReference>
<evidence type="ECO:0000256" key="1">
    <source>
        <dbReference type="SAM" id="MobiDB-lite"/>
    </source>
</evidence>
<proteinExistence type="predicted"/>
<dbReference type="Proteomes" id="UP000095287">
    <property type="component" value="Unplaced"/>
</dbReference>
<feature type="region of interest" description="Disordered" evidence="1">
    <location>
        <begin position="189"/>
        <end position="213"/>
    </location>
</feature>
<dbReference type="AlphaFoldDB" id="A0A1I7YDB9"/>
<keyword evidence="2" id="KW-1185">Reference proteome</keyword>
<name>A0A1I7YDB9_9BILA</name>
<evidence type="ECO:0000313" key="2">
    <source>
        <dbReference type="Proteomes" id="UP000095287"/>
    </source>
</evidence>
<accession>A0A1I7YDB9</accession>
<reference evidence="3" key="1">
    <citation type="submission" date="2016-11" db="UniProtKB">
        <authorList>
            <consortium name="WormBaseParasite"/>
        </authorList>
    </citation>
    <scope>IDENTIFICATION</scope>
</reference>
<sequence>MNRGRITRIFRKNFWFHRGSRFVTLTPKYLSETVGRTRSIFNNIHFDEFRSSRAQQLGKPVRPTAHGGFSGKSRHSLGEFLVRLRWNFFLLEQTEARKWDDDMLEEKAKQVSKCTSMPAGAASSRNQLCDRVVVCVRRSVAQHVHWAKTAAHGAAREGESLGVSGGHWSPDLKGCAACRDALANPAGLQGLEGGRRQEEEYPSQVGSATLEEI</sequence>
<protein>
    <submittedName>
        <fullName evidence="3">28S ribosomal protein S24, mitochondrial</fullName>
    </submittedName>
</protein>